<dbReference type="AlphaFoldDB" id="A0A3B0WAF7"/>
<evidence type="ECO:0000256" key="6">
    <source>
        <dbReference type="ARBA" id="ARBA00022989"/>
    </source>
</evidence>
<dbReference type="PANTHER" id="PTHR35851:SF1">
    <property type="entry name" value="CELL DIVISION PROTEIN FTSQ"/>
    <property type="match status" value="1"/>
</dbReference>
<keyword evidence="7" id="KW-0472">Membrane</keyword>
<dbReference type="EMBL" id="UOEY01000109">
    <property type="protein sequence ID" value="VAW40704.1"/>
    <property type="molecule type" value="Genomic_DNA"/>
</dbReference>
<organism evidence="10">
    <name type="scientific">hydrothermal vent metagenome</name>
    <dbReference type="NCBI Taxonomy" id="652676"/>
    <lineage>
        <taxon>unclassified sequences</taxon>
        <taxon>metagenomes</taxon>
        <taxon>ecological metagenomes</taxon>
    </lineage>
</organism>
<dbReference type="InterPro" id="IPR026579">
    <property type="entry name" value="FtsQ"/>
</dbReference>
<name>A0A3B0WAF7_9ZZZZ</name>
<dbReference type="Gene3D" id="3.10.20.310">
    <property type="entry name" value="membrane protein fhac"/>
    <property type="match status" value="1"/>
</dbReference>
<evidence type="ECO:0000256" key="5">
    <source>
        <dbReference type="ARBA" id="ARBA00022692"/>
    </source>
</evidence>
<dbReference type="PROSITE" id="PS51779">
    <property type="entry name" value="POTRA"/>
    <property type="match status" value="1"/>
</dbReference>
<dbReference type="GO" id="GO:0090529">
    <property type="term" value="P:cell septum assembly"/>
    <property type="evidence" value="ECO:0007669"/>
    <property type="project" value="InterPro"/>
</dbReference>
<dbReference type="InterPro" id="IPR034746">
    <property type="entry name" value="POTRA"/>
</dbReference>
<keyword evidence="8" id="KW-0131">Cell cycle</keyword>
<dbReference type="InterPro" id="IPR013685">
    <property type="entry name" value="POTRA_FtsQ_type"/>
</dbReference>
<comment type="subcellular location">
    <subcellularLocation>
        <location evidence="1">Membrane</location>
    </subcellularLocation>
</comment>
<keyword evidence="3" id="KW-0997">Cell inner membrane</keyword>
<evidence type="ECO:0000256" key="2">
    <source>
        <dbReference type="ARBA" id="ARBA00022475"/>
    </source>
</evidence>
<evidence type="ECO:0000313" key="10">
    <source>
        <dbReference type="EMBL" id="VAW40704.1"/>
    </source>
</evidence>
<keyword evidence="5" id="KW-0812">Transmembrane</keyword>
<evidence type="ECO:0000256" key="1">
    <source>
        <dbReference type="ARBA" id="ARBA00004370"/>
    </source>
</evidence>
<keyword evidence="6" id="KW-1133">Transmembrane helix</keyword>
<dbReference type="Pfam" id="PF08478">
    <property type="entry name" value="POTRA_1"/>
    <property type="match status" value="1"/>
</dbReference>
<evidence type="ECO:0000256" key="8">
    <source>
        <dbReference type="ARBA" id="ARBA00023306"/>
    </source>
</evidence>
<evidence type="ECO:0000256" key="3">
    <source>
        <dbReference type="ARBA" id="ARBA00022519"/>
    </source>
</evidence>
<dbReference type="PANTHER" id="PTHR35851">
    <property type="entry name" value="CELL DIVISION PROTEIN FTSQ"/>
    <property type="match status" value="1"/>
</dbReference>
<gene>
    <name evidence="10" type="ORF">MNBD_DELTA04-140</name>
</gene>
<sequence length="311" mass="34718">MYRPRVPEKVGGFRRLAHWLTAAVRGLPARLRRRHPGLPHAVAARQRSWQLKKLSRRATFGLLLVLLVAGGGWLSYKMVSCSDIFRLTTVTIKGNKITRDQQIIDAARLEPGINLLALDTGRAAKMVEKLSWIASARIKRYWPSTVEVIVQEHRPLALVNLGPAGRQRLFYVDEQGRVFAPLAVSGDCDFPVLTGTSVTGSLKDGQVMVDSLAGQALALLQLAARGNQILPVQSISEVHVSDKDGLIVYLVDYPFPIYMGKGQVRTRYYQLVKILGRLYRQNRVKNITEIRMNYAENRILVASSGPLKGKK</sequence>
<evidence type="ECO:0000256" key="4">
    <source>
        <dbReference type="ARBA" id="ARBA00022618"/>
    </source>
</evidence>
<dbReference type="GO" id="GO:0016020">
    <property type="term" value="C:membrane"/>
    <property type="evidence" value="ECO:0007669"/>
    <property type="project" value="UniProtKB-SubCell"/>
</dbReference>
<reference evidence="10" key="1">
    <citation type="submission" date="2018-06" db="EMBL/GenBank/DDBJ databases">
        <authorList>
            <person name="Zhirakovskaya E."/>
        </authorList>
    </citation>
    <scope>NUCLEOTIDE SEQUENCE</scope>
</reference>
<evidence type="ECO:0000259" key="9">
    <source>
        <dbReference type="PROSITE" id="PS51779"/>
    </source>
</evidence>
<proteinExistence type="predicted"/>
<dbReference type="InterPro" id="IPR005548">
    <property type="entry name" value="Cell_div_FtsQ/DivIB_C"/>
</dbReference>
<evidence type="ECO:0000256" key="7">
    <source>
        <dbReference type="ARBA" id="ARBA00023136"/>
    </source>
</evidence>
<dbReference type="Pfam" id="PF03799">
    <property type="entry name" value="FtsQ_DivIB_C"/>
    <property type="match status" value="1"/>
</dbReference>
<feature type="domain" description="POTRA" evidence="9">
    <location>
        <begin position="85"/>
        <end position="153"/>
    </location>
</feature>
<accession>A0A3B0WAF7</accession>
<keyword evidence="2" id="KW-1003">Cell membrane</keyword>
<keyword evidence="4" id="KW-0132">Cell division</keyword>
<protein>
    <recommendedName>
        <fullName evidence="9">POTRA domain-containing protein</fullName>
    </recommendedName>
</protein>